<dbReference type="EMBL" id="VCQT01000036">
    <property type="protein sequence ID" value="TMW12158.1"/>
    <property type="molecule type" value="Genomic_DNA"/>
</dbReference>
<feature type="chain" id="PRO_5046879007" description="START domain-containing protein" evidence="2">
    <location>
        <begin position="21"/>
        <end position="243"/>
    </location>
</feature>
<feature type="signal peptide" evidence="2">
    <location>
        <begin position="1"/>
        <end position="20"/>
    </location>
</feature>
<evidence type="ECO:0000256" key="1">
    <source>
        <dbReference type="SAM" id="MobiDB-lite"/>
    </source>
</evidence>
<dbReference type="PROSITE" id="PS50848">
    <property type="entry name" value="START"/>
    <property type="match status" value="1"/>
</dbReference>
<dbReference type="RefSeq" id="WP_138772832.1">
    <property type="nucleotide sequence ID" value="NZ_JBHSSX010000052.1"/>
</dbReference>
<sequence length="243" mass="27260">MQKRGLRLPMVLLLPLLAGAADGAKPLPDDTRRNWVLVSDRQQIQVFQQGGGESGFAIHATTRFPLPDEYALVALLDDYPAYPGWLHFVTSVQALKPAEDGARNLRLVTRLPWPLHDREALLESRVVQTPTPPPGRVTVALTNRPDLLPPDPRYVRVPHLRGSLTFQRAEPGQVRVDYRLHLDPGGAIPDWLARLLLRDAAHFTLRRLGESVRQPRYQGHYYSSLDLRGPGRPPGVENVTKPQ</sequence>
<dbReference type="Pfam" id="PF01852">
    <property type="entry name" value="START"/>
    <property type="match status" value="1"/>
</dbReference>
<dbReference type="InterPro" id="IPR002913">
    <property type="entry name" value="START_lipid-bd_dom"/>
</dbReference>
<proteinExistence type="predicted"/>
<reference evidence="4 5" key="1">
    <citation type="submission" date="2019-05" db="EMBL/GenBank/DDBJ databases">
        <title>Genome of Alcanivorax gelatiniphagus, an oil degrading marine bacteria.</title>
        <authorList>
            <person name="Kwon K.K."/>
        </authorList>
    </citation>
    <scope>NUCLEOTIDE SEQUENCE [LARGE SCALE GENOMIC DNA]</scope>
    <source>
        <strain evidence="4 5">MEBiC 08158</strain>
    </source>
</reference>
<keyword evidence="5" id="KW-1185">Reference proteome</keyword>
<gene>
    <name evidence="4" type="ORF">FGS76_11745</name>
</gene>
<dbReference type="Gene3D" id="3.30.530.20">
    <property type="match status" value="1"/>
</dbReference>
<dbReference type="Proteomes" id="UP000739180">
    <property type="component" value="Unassembled WGS sequence"/>
</dbReference>
<accession>A0ABY2XJM2</accession>
<evidence type="ECO:0000259" key="3">
    <source>
        <dbReference type="PROSITE" id="PS50848"/>
    </source>
</evidence>
<feature type="domain" description="START" evidence="3">
    <location>
        <begin position="35"/>
        <end position="217"/>
    </location>
</feature>
<evidence type="ECO:0000313" key="4">
    <source>
        <dbReference type="EMBL" id="TMW12158.1"/>
    </source>
</evidence>
<name>A0ABY2XJM2_9GAMM</name>
<dbReference type="SUPFAM" id="SSF55961">
    <property type="entry name" value="Bet v1-like"/>
    <property type="match status" value="1"/>
</dbReference>
<evidence type="ECO:0000313" key="5">
    <source>
        <dbReference type="Proteomes" id="UP000739180"/>
    </source>
</evidence>
<evidence type="ECO:0000256" key="2">
    <source>
        <dbReference type="SAM" id="SignalP"/>
    </source>
</evidence>
<feature type="region of interest" description="Disordered" evidence="1">
    <location>
        <begin position="223"/>
        <end position="243"/>
    </location>
</feature>
<protein>
    <recommendedName>
        <fullName evidence="3">START domain-containing protein</fullName>
    </recommendedName>
</protein>
<comment type="caution">
    <text evidence="4">The sequence shown here is derived from an EMBL/GenBank/DDBJ whole genome shotgun (WGS) entry which is preliminary data.</text>
</comment>
<keyword evidence="2" id="KW-0732">Signal</keyword>
<dbReference type="InterPro" id="IPR023393">
    <property type="entry name" value="START-like_dom_sf"/>
</dbReference>
<organism evidence="4 5">
    <name type="scientific">Alloalcanivorax gelatiniphagus</name>
    <dbReference type="NCBI Taxonomy" id="1194167"/>
    <lineage>
        <taxon>Bacteria</taxon>
        <taxon>Pseudomonadati</taxon>
        <taxon>Pseudomonadota</taxon>
        <taxon>Gammaproteobacteria</taxon>
        <taxon>Oceanospirillales</taxon>
        <taxon>Alcanivoracaceae</taxon>
        <taxon>Alloalcanivorax</taxon>
    </lineage>
</organism>